<keyword evidence="10 13" id="KW-0472">Membrane</keyword>
<dbReference type="EMBL" id="JANTHX010000007">
    <property type="protein sequence ID" value="MCS0499437.1"/>
    <property type="molecule type" value="Genomic_DNA"/>
</dbReference>
<proteinExistence type="inferred from homology"/>
<feature type="transmembrane region" description="Helical" evidence="13">
    <location>
        <begin position="162"/>
        <end position="185"/>
    </location>
</feature>
<feature type="transmembrane region" description="Helical" evidence="13">
    <location>
        <begin position="130"/>
        <end position="150"/>
    </location>
</feature>
<feature type="transmembrane region" description="Helical" evidence="13">
    <location>
        <begin position="66"/>
        <end position="84"/>
    </location>
</feature>
<feature type="transmembrane region" description="Helical" evidence="13">
    <location>
        <begin position="96"/>
        <end position="118"/>
    </location>
</feature>
<accession>A0ABT1ZFH3</accession>
<reference evidence="14 15" key="1">
    <citation type="submission" date="2022-08" db="EMBL/GenBank/DDBJ databases">
        <authorList>
            <person name="Li F."/>
        </authorList>
    </citation>
    <scope>NUCLEOTIDE SEQUENCE [LARGE SCALE GENOMIC DNA]</scope>
    <source>
        <strain evidence="14 15">10F1B-8-1</strain>
    </source>
</reference>
<dbReference type="InterPro" id="IPR010617">
    <property type="entry name" value="TMEM175-like"/>
</dbReference>
<evidence type="ECO:0000256" key="11">
    <source>
        <dbReference type="ARBA" id="ARBA00023303"/>
    </source>
</evidence>
<organism evidence="14 15">
    <name type="scientific">Protaetiibacter mangrovi</name>
    <dbReference type="NCBI Taxonomy" id="2970926"/>
    <lineage>
        <taxon>Bacteria</taxon>
        <taxon>Bacillati</taxon>
        <taxon>Actinomycetota</taxon>
        <taxon>Actinomycetes</taxon>
        <taxon>Micrococcales</taxon>
        <taxon>Microbacteriaceae</taxon>
        <taxon>Protaetiibacter</taxon>
    </lineage>
</organism>
<evidence type="ECO:0000256" key="9">
    <source>
        <dbReference type="ARBA" id="ARBA00023065"/>
    </source>
</evidence>
<keyword evidence="9" id="KW-0406">Ion transport</keyword>
<keyword evidence="8 13" id="KW-1133">Transmembrane helix</keyword>
<evidence type="ECO:0000313" key="14">
    <source>
        <dbReference type="EMBL" id="MCS0499437.1"/>
    </source>
</evidence>
<feature type="transmembrane region" description="Helical" evidence="13">
    <location>
        <begin position="191"/>
        <end position="210"/>
    </location>
</feature>
<keyword evidence="6" id="KW-0631">Potassium channel</keyword>
<evidence type="ECO:0000256" key="10">
    <source>
        <dbReference type="ARBA" id="ARBA00023136"/>
    </source>
</evidence>
<evidence type="ECO:0000256" key="13">
    <source>
        <dbReference type="SAM" id="Phobius"/>
    </source>
</evidence>
<keyword evidence="11" id="KW-0407">Ion channel</keyword>
<dbReference type="PANTHER" id="PTHR31462:SF5">
    <property type="entry name" value="ENDOSOMAL_LYSOSOMAL PROTON CHANNEL TMEM175"/>
    <property type="match status" value="1"/>
</dbReference>
<evidence type="ECO:0000256" key="6">
    <source>
        <dbReference type="ARBA" id="ARBA00022826"/>
    </source>
</evidence>
<evidence type="ECO:0000256" key="1">
    <source>
        <dbReference type="ARBA" id="ARBA00004141"/>
    </source>
</evidence>
<keyword evidence="5 13" id="KW-0812">Transmembrane</keyword>
<dbReference type="Pfam" id="PF06736">
    <property type="entry name" value="TMEM175"/>
    <property type="match status" value="1"/>
</dbReference>
<evidence type="ECO:0000256" key="4">
    <source>
        <dbReference type="ARBA" id="ARBA00022538"/>
    </source>
</evidence>
<keyword evidence="3" id="KW-0813">Transport</keyword>
<sequence>MSSEQADEETLHARAPFQVERVGAFIDAVAAIAMTLLILPLMESVGEVAGAGEDTLHWVGQHDQQLVSFVVSFVLIAMFWMIHHRMFRAVEAVTSPLMWILVGWLATIVWLPVATAISGAMDADDPWAKVLYVGSMIATSLFSLAIRLYLWRHPELHHAPSGSLNTGVAVDIAMAVLFAIALTLGLLIPRVGYYAMFVMLLTPLAQRLVLRVMGRARASR</sequence>
<evidence type="ECO:0000256" key="3">
    <source>
        <dbReference type="ARBA" id="ARBA00022448"/>
    </source>
</evidence>
<comment type="catalytic activity">
    <reaction evidence="12">
        <text>K(+)(in) = K(+)(out)</text>
        <dbReference type="Rhea" id="RHEA:29463"/>
        <dbReference type="ChEBI" id="CHEBI:29103"/>
    </reaction>
</comment>
<comment type="similarity">
    <text evidence="2">Belongs to the TMEM175 family.</text>
</comment>
<keyword evidence="4" id="KW-0633">Potassium transport</keyword>
<dbReference type="PANTHER" id="PTHR31462">
    <property type="entry name" value="ENDOSOMAL/LYSOSOMAL POTASSIUM CHANNEL TMEM175"/>
    <property type="match status" value="1"/>
</dbReference>
<evidence type="ECO:0000256" key="12">
    <source>
        <dbReference type="ARBA" id="ARBA00034430"/>
    </source>
</evidence>
<dbReference type="RefSeq" id="WP_258798481.1">
    <property type="nucleotide sequence ID" value="NZ_JANTHX010000007.1"/>
</dbReference>
<name>A0ABT1ZFH3_9MICO</name>
<feature type="transmembrane region" description="Helical" evidence="13">
    <location>
        <begin position="22"/>
        <end position="42"/>
    </location>
</feature>
<evidence type="ECO:0000256" key="5">
    <source>
        <dbReference type="ARBA" id="ARBA00022692"/>
    </source>
</evidence>
<evidence type="ECO:0000313" key="15">
    <source>
        <dbReference type="Proteomes" id="UP001205337"/>
    </source>
</evidence>
<protein>
    <submittedName>
        <fullName evidence="14">TMEM175 family protein</fullName>
    </submittedName>
</protein>
<evidence type="ECO:0000256" key="2">
    <source>
        <dbReference type="ARBA" id="ARBA00006920"/>
    </source>
</evidence>
<keyword evidence="15" id="KW-1185">Reference proteome</keyword>
<gene>
    <name evidence="14" type="ORF">NUH29_07725</name>
</gene>
<evidence type="ECO:0000256" key="8">
    <source>
        <dbReference type="ARBA" id="ARBA00022989"/>
    </source>
</evidence>
<dbReference type="Proteomes" id="UP001205337">
    <property type="component" value="Unassembled WGS sequence"/>
</dbReference>
<evidence type="ECO:0000256" key="7">
    <source>
        <dbReference type="ARBA" id="ARBA00022958"/>
    </source>
</evidence>
<keyword evidence="7" id="KW-0630">Potassium</keyword>
<comment type="caution">
    <text evidence="14">The sequence shown here is derived from an EMBL/GenBank/DDBJ whole genome shotgun (WGS) entry which is preliminary data.</text>
</comment>
<comment type="subcellular location">
    <subcellularLocation>
        <location evidence="1">Membrane</location>
        <topology evidence="1">Multi-pass membrane protein</topology>
    </subcellularLocation>
</comment>